<keyword evidence="2" id="KW-0812">Transmembrane</keyword>
<reference evidence="4 5" key="1">
    <citation type="submission" date="2020-08" db="EMBL/GenBank/DDBJ databases">
        <title>Genomic Encyclopedia of Type Strains, Phase IV (KMG-IV): sequencing the most valuable type-strain genomes for metagenomic binning, comparative biology and taxonomic classification.</title>
        <authorList>
            <person name="Goeker M."/>
        </authorList>
    </citation>
    <scope>NUCLEOTIDE SEQUENCE [LARGE SCALE GENOMIC DNA]</scope>
    <source>
        <strain evidence="4 5">DSM 15895</strain>
    </source>
</reference>
<feature type="transmembrane region" description="Helical" evidence="2">
    <location>
        <begin position="52"/>
        <end position="73"/>
    </location>
</feature>
<keyword evidence="2" id="KW-0472">Membrane</keyword>
<evidence type="ECO:0000259" key="3">
    <source>
        <dbReference type="Pfam" id="PF09335"/>
    </source>
</evidence>
<keyword evidence="2" id="KW-1133">Transmembrane helix</keyword>
<evidence type="ECO:0000313" key="4">
    <source>
        <dbReference type="EMBL" id="MBB5178599.1"/>
    </source>
</evidence>
<protein>
    <submittedName>
        <fullName evidence="4">Membrane protein DedA with SNARE-associated domain</fullName>
    </submittedName>
</protein>
<dbReference type="PANTHER" id="PTHR42709:SF9">
    <property type="entry name" value="ALKALINE PHOSPHATASE LIKE PROTEIN"/>
    <property type="match status" value="1"/>
</dbReference>
<gene>
    <name evidence="4" type="ORF">HNQ44_000021</name>
</gene>
<dbReference type="Proteomes" id="UP000525923">
    <property type="component" value="Unassembled WGS sequence"/>
</dbReference>
<feature type="transmembrane region" description="Helical" evidence="2">
    <location>
        <begin position="12"/>
        <end position="32"/>
    </location>
</feature>
<feature type="domain" description="VTT" evidence="3">
    <location>
        <begin position="31"/>
        <end position="155"/>
    </location>
</feature>
<sequence length="196" mass="22560">MDLSRLMNLVIEYGYISMFAFNWLLLFGLPIPNEAAAAFSGMLTEISYFTPIYAFLAAYLGLISSNTFAYMLGRIFGQRLLHRLEKTWLNKTIERFSAFLAKHGKMAISFSFFLPGIRWAMPYVVGANRYPFGHYALYAYTAGFVWMFIYFNIGRTFPYAYESIISHLQGFLLGLSFLVVSGSVIRMIWLSKKQRS</sequence>
<dbReference type="PANTHER" id="PTHR42709">
    <property type="entry name" value="ALKALINE PHOSPHATASE LIKE PROTEIN"/>
    <property type="match status" value="1"/>
</dbReference>
<comment type="similarity">
    <text evidence="1">Belongs to the DedA family.</text>
</comment>
<feature type="transmembrane region" description="Helical" evidence="2">
    <location>
        <begin position="135"/>
        <end position="153"/>
    </location>
</feature>
<comment type="caution">
    <text evidence="4">The sequence shown here is derived from an EMBL/GenBank/DDBJ whole genome shotgun (WGS) entry which is preliminary data.</text>
</comment>
<name>A0A7W8FQM1_9BACL</name>
<dbReference type="AlphaFoldDB" id="A0A7W8FQM1"/>
<proteinExistence type="inferred from homology"/>
<organism evidence="4 5">
    <name type="scientific">Planococcus koreensis</name>
    <dbReference type="NCBI Taxonomy" id="112331"/>
    <lineage>
        <taxon>Bacteria</taxon>
        <taxon>Bacillati</taxon>
        <taxon>Bacillota</taxon>
        <taxon>Bacilli</taxon>
        <taxon>Bacillales</taxon>
        <taxon>Caryophanaceae</taxon>
        <taxon>Planococcus</taxon>
    </lineage>
</organism>
<dbReference type="GO" id="GO:0005886">
    <property type="term" value="C:plasma membrane"/>
    <property type="evidence" value="ECO:0007669"/>
    <property type="project" value="TreeGrafter"/>
</dbReference>
<keyword evidence="5" id="KW-1185">Reference proteome</keyword>
<accession>A0A7W8FQM1</accession>
<evidence type="ECO:0000313" key="5">
    <source>
        <dbReference type="Proteomes" id="UP000525923"/>
    </source>
</evidence>
<dbReference type="RefSeq" id="WP_135501363.1">
    <property type="nucleotide sequence ID" value="NZ_JACHHE010000001.1"/>
</dbReference>
<dbReference type="OrthoDB" id="9782291at2"/>
<feature type="transmembrane region" description="Helical" evidence="2">
    <location>
        <begin position="165"/>
        <end position="189"/>
    </location>
</feature>
<evidence type="ECO:0000256" key="1">
    <source>
        <dbReference type="ARBA" id="ARBA00010792"/>
    </source>
</evidence>
<dbReference type="Pfam" id="PF09335">
    <property type="entry name" value="VTT_dom"/>
    <property type="match status" value="1"/>
</dbReference>
<evidence type="ECO:0000256" key="2">
    <source>
        <dbReference type="SAM" id="Phobius"/>
    </source>
</evidence>
<dbReference type="InterPro" id="IPR032816">
    <property type="entry name" value="VTT_dom"/>
</dbReference>
<dbReference type="EMBL" id="JACHHE010000001">
    <property type="protein sequence ID" value="MBB5178599.1"/>
    <property type="molecule type" value="Genomic_DNA"/>
</dbReference>
<dbReference type="InterPro" id="IPR051311">
    <property type="entry name" value="DedA_domain"/>
</dbReference>